<dbReference type="STRING" id="451379.A0A0N5AR15"/>
<dbReference type="PANTHER" id="PTHR44755">
    <property type="entry name" value="NATRIURETIC PEPTIDE RECEPTOR 3-RELATED"/>
    <property type="match status" value="1"/>
</dbReference>
<dbReference type="SUPFAM" id="SSF53822">
    <property type="entry name" value="Periplasmic binding protein-like I"/>
    <property type="match status" value="1"/>
</dbReference>
<feature type="transmembrane region" description="Helical" evidence="5">
    <location>
        <begin position="529"/>
        <end position="554"/>
    </location>
</feature>
<comment type="subcellular location">
    <subcellularLocation>
        <location evidence="1">Membrane</location>
    </subcellularLocation>
</comment>
<dbReference type="GO" id="GO:0017046">
    <property type="term" value="F:peptide hormone binding"/>
    <property type="evidence" value="ECO:0007669"/>
    <property type="project" value="TreeGrafter"/>
</dbReference>
<keyword evidence="4 5" id="KW-0472">Membrane</keyword>
<reference evidence="8" key="1">
    <citation type="submission" date="2017-02" db="UniProtKB">
        <authorList>
            <consortium name="WormBaseParasite"/>
        </authorList>
    </citation>
    <scope>IDENTIFICATION</scope>
</reference>
<name>A0A0N5AR15_9BILA</name>
<dbReference type="AlphaFoldDB" id="A0A0N5AR15"/>
<dbReference type="InterPro" id="IPR028082">
    <property type="entry name" value="Peripla_BP_I"/>
</dbReference>
<sequence length="619" mass="69363">MQLINSNGNNKERTVNGTYKIMVVLPSQKSALDLYGLTIDKVRPVIDVAAEDLYQQGLLPQNYLKFNYFDSKYHINSYIAERRVTVKVFEEYYSRNNLNALLGFADSYTLATVAKVTAGLPNPIPVITTTGRVSALGNKAEYPYLTRMLGNWDQLSEGVYNFLHPVNVTHNIGFFFNDKKRSKHSEEPAPPSTVSSDCYFAMHSIKQYFVGNNPEYRKKWRSYIPTSIFDEDTVNAAVLRQLLKELATSSNTILLCGSQKTLKTIMQEAENIGLIHPNTNYTFINIDVGSGPAVTAFTETASQDDNLITANSNKKAETVTSTSRPLNKRVTDAELVADSSLRHLKTIGFRRTYGDNYYQIVNRATAIAENSYDYSRKQGKPYVVNDFIMSFYDAVMLYALAVNHTLSVGNTKLNIDQLSTDIWSQKFNGTFGEVHFNANGDRVMDIVYVVYNPETGSYDTVAINTELDTSSKTDRKTAQKYVGNSITTSNTLRILNAKLYSNSLPKVLDANKANVLKQKSIDIFVICKYLAVVTIVLSIIALLLFISSANNLCLKLEIRALKNLFTRNQYFNANNANHNSNDYGNNNSNKTELDYCTKAKLAKNPLLKVCIATDSTETV</sequence>
<dbReference type="Proteomes" id="UP000046393">
    <property type="component" value="Unplaced"/>
</dbReference>
<dbReference type="Gene3D" id="3.40.50.2300">
    <property type="match status" value="2"/>
</dbReference>
<evidence type="ECO:0000256" key="5">
    <source>
        <dbReference type="SAM" id="Phobius"/>
    </source>
</evidence>
<organism evidence="7 8">
    <name type="scientific">Syphacia muris</name>
    <dbReference type="NCBI Taxonomy" id="451379"/>
    <lineage>
        <taxon>Eukaryota</taxon>
        <taxon>Metazoa</taxon>
        <taxon>Ecdysozoa</taxon>
        <taxon>Nematoda</taxon>
        <taxon>Chromadorea</taxon>
        <taxon>Rhabditida</taxon>
        <taxon>Spirurina</taxon>
        <taxon>Oxyuridomorpha</taxon>
        <taxon>Oxyuroidea</taxon>
        <taxon>Oxyuridae</taxon>
        <taxon>Syphacia</taxon>
    </lineage>
</organism>
<dbReference type="GO" id="GO:0038023">
    <property type="term" value="F:signaling receptor activity"/>
    <property type="evidence" value="ECO:0007669"/>
    <property type="project" value="TreeGrafter"/>
</dbReference>
<evidence type="ECO:0000313" key="7">
    <source>
        <dbReference type="Proteomes" id="UP000046393"/>
    </source>
</evidence>
<keyword evidence="3 5" id="KW-1133">Transmembrane helix</keyword>
<keyword evidence="2 5" id="KW-0812">Transmembrane</keyword>
<dbReference type="GO" id="GO:0016020">
    <property type="term" value="C:membrane"/>
    <property type="evidence" value="ECO:0007669"/>
    <property type="project" value="UniProtKB-SubCell"/>
</dbReference>
<dbReference type="GO" id="GO:0007165">
    <property type="term" value="P:signal transduction"/>
    <property type="evidence" value="ECO:0007669"/>
    <property type="project" value="TreeGrafter"/>
</dbReference>
<accession>A0A0N5AR15</accession>
<dbReference type="InterPro" id="IPR001828">
    <property type="entry name" value="ANF_lig-bd_rcpt"/>
</dbReference>
<evidence type="ECO:0000313" key="8">
    <source>
        <dbReference type="WBParaSite" id="SMUV_0000714501-mRNA-1"/>
    </source>
</evidence>
<dbReference type="InterPro" id="IPR052612">
    <property type="entry name" value="ANP_Clearance_Receptor"/>
</dbReference>
<evidence type="ECO:0000256" key="4">
    <source>
        <dbReference type="ARBA" id="ARBA00023136"/>
    </source>
</evidence>
<dbReference type="WBParaSite" id="SMUV_0000714501-mRNA-1">
    <property type="protein sequence ID" value="SMUV_0000714501-mRNA-1"/>
    <property type="gene ID" value="SMUV_0000714501"/>
</dbReference>
<proteinExistence type="predicted"/>
<dbReference type="PANTHER" id="PTHR44755:SF9">
    <property type="entry name" value="PROTEIN CBG14864"/>
    <property type="match status" value="1"/>
</dbReference>
<feature type="domain" description="Receptor ligand binding region" evidence="6">
    <location>
        <begin position="233"/>
        <end position="445"/>
    </location>
</feature>
<evidence type="ECO:0000256" key="1">
    <source>
        <dbReference type="ARBA" id="ARBA00004370"/>
    </source>
</evidence>
<keyword evidence="7" id="KW-1185">Reference proteome</keyword>
<evidence type="ECO:0000256" key="2">
    <source>
        <dbReference type="ARBA" id="ARBA00022692"/>
    </source>
</evidence>
<protein>
    <submittedName>
        <fullName evidence="8">ANF_receptor domain-containing protein</fullName>
    </submittedName>
</protein>
<dbReference type="Pfam" id="PF01094">
    <property type="entry name" value="ANF_receptor"/>
    <property type="match status" value="1"/>
</dbReference>
<evidence type="ECO:0000256" key="3">
    <source>
        <dbReference type="ARBA" id="ARBA00022989"/>
    </source>
</evidence>
<evidence type="ECO:0000259" key="6">
    <source>
        <dbReference type="Pfam" id="PF01094"/>
    </source>
</evidence>